<evidence type="ECO:0000256" key="1">
    <source>
        <dbReference type="SAM" id="MobiDB-lite"/>
    </source>
</evidence>
<reference evidence="2" key="1">
    <citation type="submission" date="2021-03" db="EMBL/GenBank/DDBJ databases">
        <title>Draft genome sequence of rust myrtle Austropuccinia psidii MF-1, a brazilian biotype.</title>
        <authorList>
            <person name="Quecine M.C."/>
            <person name="Pachon D.M.R."/>
            <person name="Bonatelli M.L."/>
            <person name="Correr F.H."/>
            <person name="Franceschini L.M."/>
            <person name="Leite T.F."/>
            <person name="Margarido G.R.A."/>
            <person name="Almeida C.A."/>
            <person name="Ferrarezi J.A."/>
            <person name="Labate C.A."/>
        </authorList>
    </citation>
    <scope>NUCLEOTIDE SEQUENCE</scope>
    <source>
        <strain evidence="2">MF-1</strain>
    </source>
</reference>
<feature type="compositionally biased region" description="Basic and acidic residues" evidence="1">
    <location>
        <begin position="33"/>
        <end position="53"/>
    </location>
</feature>
<evidence type="ECO:0000313" key="2">
    <source>
        <dbReference type="EMBL" id="MBW0590442.1"/>
    </source>
</evidence>
<gene>
    <name evidence="2" type="ORF">O181_130157</name>
</gene>
<sequence>MSSIREISSDSEVSESSIVIQPSPEPRGLITKEPFKGPEGHSSHKSKGEDCQPRGETQMEDTRTPTSSQRLGSTFNTLIESPEAEIVAIPVVRPESFLTGNNRNIPASIQELVYGGKEAGVEEVHGPRKDRGFSECLDTHVLQRTSPTDKSLVEKQKHVFRGPEEEVGPRKGQHPSGSSPSLHKQNSSPKVPNKGKKTQKNNQKGKRKAKPKWNKPYPQNHRVPKKEKTAMDNVFNMARTLMEFKNKDE</sequence>
<accession>A0A9Q3L0M3</accession>
<protein>
    <submittedName>
        <fullName evidence="2">Uncharacterized protein</fullName>
    </submittedName>
</protein>
<feature type="compositionally biased region" description="Basic and acidic residues" evidence="1">
    <location>
        <begin position="151"/>
        <end position="169"/>
    </location>
</feature>
<evidence type="ECO:0000313" key="3">
    <source>
        <dbReference type="Proteomes" id="UP000765509"/>
    </source>
</evidence>
<proteinExistence type="predicted"/>
<comment type="caution">
    <text evidence="2">The sequence shown here is derived from an EMBL/GenBank/DDBJ whole genome shotgun (WGS) entry which is preliminary data.</text>
</comment>
<dbReference type="EMBL" id="AVOT02138397">
    <property type="protein sequence ID" value="MBW0590442.1"/>
    <property type="molecule type" value="Genomic_DNA"/>
</dbReference>
<feature type="compositionally biased region" description="Basic residues" evidence="1">
    <location>
        <begin position="193"/>
        <end position="213"/>
    </location>
</feature>
<feature type="region of interest" description="Disordered" evidence="1">
    <location>
        <begin position="1"/>
        <end position="72"/>
    </location>
</feature>
<organism evidence="2 3">
    <name type="scientific">Austropuccinia psidii MF-1</name>
    <dbReference type="NCBI Taxonomy" id="1389203"/>
    <lineage>
        <taxon>Eukaryota</taxon>
        <taxon>Fungi</taxon>
        <taxon>Dikarya</taxon>
        <taxon>Basidiomycota</taxon>
        <taxon>Pucciniomycotina</taxon>
        <taxon>Pucciniomycetes</taxon>
        <taxon>Pucciniales</taxon>
        <taxon>Sphaerophragmiaceae</taxon>
        <taxon>Austropuccinia</taxon>
    </lineage>
</organism>
<feature type="region of interest" description="Disordered" evidence="1">
    <location>
        <begin position="139"/>
        <end position="230"/>
    </location>
</feature>
<name>A0A9Q3L0M3_9BASI</name>
<dbReference type="AlphaFoldDB" id="A0A9Q3L0M3"/>
<dbReference type="Proteomes" id="UP000765509">
    <property type="component" value="Unassembled WGS sequence"/>
</dbReference>
<feature type="compositionally biased region" description="Polar residues" evidence="1">
    <location>
        <begin position="175"/>
        <end position="190"/>
    </location>
</feature>
<feature type="compositionally biased region" description="Low complexity" evidence="1">
    <location>
        <begin position="1"/>
        <end position="22"/>
    </location>
</feature>
<keyword evidence="3" id="KW-1185">Reference proteome</keyword>